<evidence type="ECO:0000313" key="12">
    <source>
        <dbReference type="RefSeq" id="XP_017875816.1"/>
    </source>
</evidence>
<sequence>MATWAEDEIGRKWDRCFTDALFKFGGGILLGGVFSLFFFKRRKWPVITGAGFGLGMAYANCQEDLNSTVKRQHARDCKPGEKTKPEEKKGS</sequence>
<keyword evidence="5 9" id="KW-0999">Mitochondrion inner membrane</keyword>
<reference evidence="12 13" key="1">
    <citation type="submission" date="2025-04" db="UniProtKB">
        <authorList>
            <consortium name="RefSeq"/>
        </authorList>
    </citation>
    <scope>IDENTIFICATION</scope>
    <source>
        <tissue evidence="12 13">Whole body</tissue>
    </source>
</reference>
<keyword evidence="11" id="KW-1185">Reference proteome</keyword>
<keyword evidence="8 9" id="KW-0472">Membrane</keyword>
<evidence type="ECO:0000256" key="10">
    <source>
        <dbReference type="SAM" id="MobiDB-lite"/>
    </source>
</evidence>
<comment type="function">
    <text evidence="1 9">Component of the MICOS complex, a large protein complex of the mitochondrial inner membrane that plays crucial roles in the maintenance of crista junctions, inner membrane architecture, and formation of contact sites to the outer membrane.</text>
</comment>
<dbReference type="RefSeq" id="XP_017875816.1">
    <property type="nucleotide sequence ID" value="XM_018020327.2"/>
</dbReference>
<keyword evidence="4 9" id="KW-0812">Transmembrane</keyword>
<evidence type="ECO:0000256" key="7">
    <source>
        <dbReference type="ARBA" id="ARBA00023128"/>
    </source>
</evidence>
<dbReference type="KEGG" id="ccal:108622442"/>
<dbReference type="Proteomes" id="UP000694925">
    <property type="component" value="Unplaced"/>
</dbReference>
<feature type="region of interest" description="Disordered" evidence="10">
    <location>
        <begin position="72"/>
        <end position="91"/>
    </location>
</feature>
<dbReference type="GO" id="GO:0061617">
    <property type="term" value="C:MICOS complex"/>
    <property type="evidence" value="ECO:0007669"/>
    <property type="project" value="UniProtKB-UniRule"/>
</dbReference>
<evidence type="ECO:0000256" key="3">
    <source>
        <dbReference type="ARBA" id="ARBA00006792"/>
    </source>
</evidence>
<keyword evidence="7 9" id="KW-0496">Mitochondrion</keyword>
<evidence type="ECO:0000256" key="5">
    <source>
        <dbReference type="ARBA" id="ARBA00022792"/>
    </source>
</evidence>
<evidence type="ECO:0000256" key="9">
    <source>
        <dbReference type="RuleBase" id="RU363011"/>
    </source>
</evidence>
<dbReference type="AlphaFoldDB" id="A0AAJ7W8S0"/>
<keyword evidence="6 9" id="KW-1133">Transmembrane helix</keyword>
<evidence type="ECO:0000256" key="2">
    <source>
        <dbReference type="ARBA" id="ARBA00004434"/>
    </source>
</evidence>
<feature type="transmembrane region" description="Helical" evidence="9">
    <location>
        <begin position="20"/>
        <end position="39"/>
    </location>
</feature>
<proteinExistence type="inferred from homology"/>
<dbReference type="Pfam" id="PF04418">
    <property type="entry name" value="DUF543"/>
    <property type="match status" value="1"/>
</dbReference>
<organism evidence="11 13">
    <name type="scientific">Ceratina calcarata</name>
    <dbReference type="NCBI Taxonomy" id="156304"/>
    <lineage>
        <taxon>Eukaryota</taxon>
        <taxon>Metazoa</taxon>
        <taxon>Ecdysozoa</taxon>
        <taxon>Arthropoda</taxon>
        <taxon>Hexapoda</taxon>
        <taxon>Insecta</taxon>
        <taxon>Pterygota</taxon>
        <taxon>Neoptera</taxon>
        <taxon>Endopterygota</taxon>
        <taxon>Hymenoptera</taxon>
        <taxon>Apocrita</taxon>
        <taxon>Aculeata</taxon>
        <taxon>Apoidea</taxon>
        <taxon>Anthophila</taxon>
        <taxon>Apidae</taxon>
        <taxon>Ceratina</taxon>
        <taxon>Zadontomerus</taxon>
    </lineage>
</organism>
<dbReference type="PANTHER" id="PTHR21304:SF0">
    <property type="entry name" value="MICOS COMPLEX SUBUNIT MIC10"/>
    <property type="match status" value="1"/>
</dbReference>
<name>A0AAJ7W8S0_9HYME</name>
<evidence type="ECO:0000313" key="11">
    <source>
        <dbReference type="Proteomes" id="UP000694925"/>
    </source>
</evidence>
<comment type="subunit">
    <text evidence="9">Component of the mitochondrial contact site and cristae organizing system (MICOS) complex.</text>
</comment>
<gene>
    <name evidence="12 13" type="primary">LOC108622442</name>
</gene>
<dbReference type="RefSeq" id="XP_026667310.1">
    <property type="nucleotide sequence ID" value="XM_026811509.1"/>
</dbReference>
<evidence type="ECO:0000313" key="13">
    <source>
        <dbReference type="RefSeq" id="XP_026667310.1"/>
    </source>
</evidence>
<evidence type="ECO:0000256" key="1">
    <source>
        <dbReference type="ARBA" id="ARBA00002689"/>
    </source>
</evidence>
<dbReference type="PANTHER" id="PTHR21304">
    <property type="entry name" value="MICOS COMPLEX SUBUNIT MIC10"/>
    <property type="match status" value="1"/>
</dbReference>
<feature type="compositionally biased region" description="Basic and acidic residues" evidence="10">
    <location>
        <begin position="74"/>
        <end position="91"/>
    </location>
</feature>
<comment type="similarity">
    <text evidence="3 9">Belongs to the MICOS complex subunit Mic10 family.</text>
</comment>
<evidence type="ECO:0000256" key="4">
    <source>
        <dbReference type="ARBA" id="ARBA00022692"/>
    </source>
</evidence>
<dbReference type="InterPro" id="IPR007512">
    <property type="entry name" value="Mic10"/>
</dbReference>
<dbReference type="GeneID" id="108622442"/>
<comment type="subcellular location">
    <subcellularLocation>
        <location evidence="2 9">Mitochondrion inner membrane</location>
        <topology evidence="2 9">Single-pass membrane protein</topology>
    </subcellularLocation>
</comment>
<evidence type="ECO:0000256" key="6">
    <source>
        <dbReference type="ARBA" id="ARBA00022989"/>
    </source>
</evidence>
<evidence type="ECO:0000256" key="8">
    <source>
        <dbReference type="ARBA" id="ARBA00023136"/>
    </source>
</evidence>
<protein>
    <recommendedName>
        <fullName evidence="9">MICOS complex subunit MIC10</fullName>
    </recommendedName>
</protein>
<accession>A0AAJ7W8S0</accession>